<accession>A0A165L6M8</accession>
<dbReference type="InterPro" id="IPR019206">
    <property type="entry name" value="DUF2085_TM"/>
</dbReference>
<keyword evidence="1" id="KW-1133">Transmembrane helix</keyword>
<keyword evidence="1" id="KW-0472">Membrane</keyword>
<dbReference type="Proteomes" id="UP000076510">
    <property type="component" value="Unassembled WGS sequence"/>
</dbReference>
<evidence type="ECO:0008006" key="4">
    <source>
        <dbReference type="Google" id="ProtNLM"/>
    </source>
</evidence>
<gene>
    <name evidence="2" type="ORF">AV649_17485</name>
</gene>
<evidence type="ECO:0000313" key="3">
    <source>
        <dbReference type="Proteomes" id="UP000076510"/>
    </source>
</evidence>
<dbReference type="OrthoDB" id="9810176at2"/>
<dbReference type="AlphaFoldDB" id="A0A165L6M8"/>
<proteinExistence type="predicted"/>
<feature type="transmembrane region" description="Helical" evidence="1">
    <location>
        <begin position="101"/>
        <end position="123"/>
    </location>
</feature>
<dbReference type="EMBL" id="LQQY01000009">
    <property type="protein sequence ID" value="KZE51154.1"/>
    <property type="molecule type" value="Genomic_DNA"/>
</dbReference>
<protein>
    <recommendedName>
        <fullName evidence="4">DUF2085 domain-containing protein</fullName>
    </recommendedName>
</protein>
<sequence length="124" mass="14033">MWVEAIAVDLTAHLKSTLYGFFRTVPCHRREERCFHIGGEAMPICSRCLFILIGMLFLPLFLIYPLPIYIGFVLQVPMVLDGWTQLKRWRTSTNALRSATGLMSGLGLSMGIAGLFWSIIAWLP</sequence>
<reference evidence="3" key="1">
    <citation type="submission" date="2016-01" db="EMBL/GenBank/DDBJ databases">
        <title>Whole genome sequencing of Bhargavaea cecembensis T14.</title>
        <authorList>
            <person name="Hong K.W."/>
        </authorList>
    </citation>
    <scope>NUCLEOTIDE SEQUENCE [LARGE SCALE GENOMIC DNA]</scope>
    <source>
        <strain evidence="3">M19</strain>
    </source>
</reference>
<keyword evidence="1" id="KW-0812">Transmembrane</keyword>
<dbReference type="Pfam" id="PF09858">
    <property type="entry name" value="DUF2085"/>
    <property type="match status" value="1"/>
</dbReference>
<evidence type="ECO:0000256" key="1">
    <source>
        <dbReference type="SAM" id="Phobius"/>
    </source>
</evidence>
<evidence type="ECO:0000313" key="2">
    <source>
        <dbReference type="EMBL" id="KZE51154.1"/>
    </source>
</evidence>
<comment type="caution">
    <text evidence="2">The sequence shown here is derived from an EMBL/GenBank/DDBJ whole genome shotgun (WGS) entry which is preliminary data.</text>
</comment>
<feature type="transmembrane region" description="Helical" evidence="1">
    <location>
        <begin position="49"/>
        <end position="80"/>
    </location>
</feature>
<name>A0A165L6M8_9BACI</name>
<organism evidence="2 3">
    <name type="scientific">Rossellomorea marisflavi</name>
    <dbReference type="NCBI Taxonomy" id="189381"/>
    <lineage>
        <taxon>Bacteria</taxon>
        <taxon>Bacillati</taxon>
        <taxon>Bacillota</taxon>
        <taxon>Bacilli</taxon>
        <taxon>Bacillales</taxon>
        <taxon>Bacillaceae</taxon>
        <taxon>Rossellomorea</taxon>
    </lineage>
</organism>